<sequence length="90" mass="10094">MGLDNEHDVRYVVVVDVEQRCVVDVGELLNVDVGDAIVNDVVGSCLIDDVEDVEDVGVVIDHLNELNHFDLILLETLIVYLNLVFLEYLI</sequence>
<reference evidence="1" key="1">
    <citation type="submission" date="2023-04" db="EMBL/GenBank/DDBJ databases">
        <title>Candida boidinii NBRC 1967.</title>
        <authorList>
            <person name="Ichikawa N."/>
            <person name="Sato H."/>
            <person name="Tonouchi N."/>
        </authorList>
    </citation>
    <scope>NUCLEOTIDE SEQUENCE</scope>
    <source>
        <strain evidence="1">NBRC 1967</strain>
    </source>
</reference>
<protein>
    <submittedName>
        <fullName evidence="1">Unnamed protein product</fullName>
    </submittedName>
</protein>
<keyword evidence="2" id="KW-1185">Reference proteome</keyword>
<dbReference type="Proteomes" id="UP001165101">
    <property type="component" value="Unassembled WGS sequence"/>
</dbReference>
<organism evidence="1 2">
    <name type="scientific">Candida boidinii</name>
    <name type="common">Yeast</name>
    <dbReference type="NCBI Taxonomy" id="5477"/>
    <lineage>
        <taxon>Eukaryota</taxon>
        <taxon>Fungi</taxon>
        <taxon>Dikarya</taxon>
        <taxon>Ascomycota</taxon>
        <taxon>Saccharomycotina</taxon>
        <taxon>Pichiomycetes</taxon>
        <taxon>Pichiales</taxon>
        <taxon>Pichiaceae</taxon>
        <taxon>Ogataea</taxon>
        <taxon>Ogataea/Candida clade</taxon>
    </lineage>
</organism>
<evidence type="ECO:0000313" key="2">
    <source>
        <dbReference type="Proteomes" id="UP001165101"/>
    </source>
</evidence>
<name>A0ACB5U9Y3_CANBO</name>
<proteinExistence type="predicted"/>
<comment type="caution">
    <text evidence="1">The sequence shown here is derived from an EMBL/GenBank/DDBJ whole genome shotgun (WGS) entry which is preliminary data.</text>
</comment>
<evidence type="ECO:0000313" key="1">
    <source>
        <dbReference type="EMBL" id="GMF05024.1"/>
    </source>
</evidence>
<accession>A0ACB5U9Y3</accession>
<gene>
    <name evidence="1" type="ORF">Cboi01_000657000</name>
</gene>
<dbReference type="EMBL" id="BSXV01007391">
    <property type="protein sequence ID" value="GMF05024.1"/>
    <property type="molecule type" value="Genomic_DNA"/>
</dbReference>